<evidence type="ECO:0000256" key="3">
    <source>
        <dbReference type="SAM" id="SignalP"/>
    </source>
</evidence>
<feature type="region of interest" description="Disordered" evidence="2">
    <location>
        <begin position="109"/>
        <end position="137"/>
    </location>
</feature>
<dbReference type="PROSITE" id="PS50940">
    <property type="entry name" value="CHIT_BIND_II"/>
    <property type="match status" value="1"/>
</dbReference>
<dbReference type="Pfam" id="PF01607">
    <property type="entry name" value="CBM_14"/>
    <property type="match status" value="1"/>
</dbReference>
<proteinExistence type="predicted"/>
<dbReference type="EMBL" id="CADEPI010000207">
    <property type="protein sequence ID" value="CAB3380429.1"/>
    <property type="molecule type" value="Genomic_DNA"/>
</dbReference>
<dbReference type="GO" id="GO:0005576">
    <property type="term" value="C:extracellular region"/>
    <property type="evidence" value="ECO:0007669"/>
    <property type="project" value="InterPro"/>
</dbReference>
<evidence type="ECO:0000259" key="4">
    <source>
        <dbReference type="PROSITE" id="PS50940"/>
    </source>
</evidence>
<dbReference type="InterPro" id="IPR036508">
    <property type="entry name" value="Chitin-bd_dom_sf"/>
</dbReference>
<dbReference type="Gene3D" id="2.170.140.10">
    <property type="entry name" value="Chitin binding domain"/>
    <property type="match status" value="1"/>
</dbReference>
<dbReference type="AlphaFoldDB" id="A0A8S1DHC0"/>
<dbReference type="InterPro" id="IPR002557">
    <property type="entry name" value="Chitin-bd_dom"/>
</dbReference>
<name>A0A8S1DHC0_9INSE</name>
<sequence length="290" mass="33049">METCTHLLLRALFALAIFVGRSDGIQVSFNSEPAEAQDALSTSTEEPGGRARRLVAPTHYQFFLFNGIHRYPQQHQHQQQQPLPLLAQEDGGVRVPLLLSLSPVAPPIQAPPKVKEAKKKAKKSGKGAPGRPGVDYPTYRTIPQTNFDCATQRYKGFFADPDTQCQVWHYCDLNGGQASFLCPNGTIFSQVLLTCDWWFNVRCNSSLQAYVLNERLYKFITPLKPSFPEDFEGPQVDEYLAEKQDELRAKEQARFQRLKNKHRHNEFEDVDELQALLDKMRAKEEQNNNK</sequence>
<protein>
    <recommendedName>
        <fullName evidence="4">Chitin-binding type-2 domain-containing protein</fullName>
    </recommendedName>
</protein>
<feature type="compositionally biased region" description="Basic residues" evidence="2">
    <location>
        <begin position="116"/>
        <end position="125"/>
    </location>
</feature>
<comment type="caution">
    <text evidence="5">The sequence shown here is derived from an EMBL/GenBank/DDBJ whole genome shotgun (WGS) entry which is preliminary data.</text>
</comment>
<dbReference type="OrthoDB" id="6428908at2759"/>
<dbReference type="SUPFAM" id="SSF57625">
    <property type="entry name" value="Invertebrate chitin-binding proteins"/>
    <property type="match status" value="1"/>
</dbReference>
<organism evidence="5 6">
    <name type="scientific">Cloeon dipterum</name>
    <dbReference type="NCBI Taxonomy" id="197152"/>
    <lineage>
        <taxon>Eukaryota</taxon>
        <taxon>Metazoa</taxon>
        <taxon>Ecdysozoa</taxon>
        <taxon>Arthropoda</taxon>
        <taxon>Hexapoda</taxon>
        <taxon>Insecta</taxon>
        <taxon>Pterygota</taxon>
        <taxon>Palaeoptera</taxon>
        <taxon>Ephemeroptera</taxon>
        <taxon>Pisciforma</taxon>
        <taxon>Baetidae</taxon>
        <taxon>Cloeon</taxon>
    </lineage>
</organism>
<gene>
    <name evidence="5" type="ORF">CLODIP_2_CD04530</name>
</gene>
<feature type="domain" description="Chitin-binding type-2" evidence="4">
    <location>
        <begin position="146"/>
        <end position="205"/>
    </location>
</feature>
<keyword evidence="3" id="KW-0732">Signal</keyword>
<evidence type="ECO:0000313" key="6">
    <source>
        <dbReference type="Proteomes" id="UP000494165"/>
    </source>
</evidence>
<dbReference type="Proteomes" id="UP000494165">
    <property type="component" value="Unassembled WGS sequence"/>
</dbReference>
<dbReference type="PANTHER" id="PTHR22933">
    <property type="entry name" value="FI18007P1-RELATED"/>
    <property type="match status" value="1"/>
</dbReference>
<feature type="chain" id="PRO_5035803418" description="Chitin-binding type-2 domain-containing protein" evidence="3">
    <location>
        <begin position="25"/>
        <end position="290"/>
    </location>
</feature>
<keyword evidence="6" id="KW-1185">Reference proteome</keyword>
<reference evidence="5 6" key="1">
    <citation type="submission" date="2020-04" db="EMBL/GenBank/DDBJ databases">
        <authorList>
            <person name="Alioto T."/>
            <person name="Alioto T."/>
            <person name="Gomez Garrido J."/>
        </authorList>
    </citation>
    <scope>NUCLEOTIDE SEQUENCE [LARGE SCALE GENOMIC DNA]</scope>
</reference>
<dbReference type="GO" id="GO:0008061">
    <property type="term" value="F:chitin binding"/>
    <property type="evidence" value="ECO:0007669"/>
    <property type="project" value="InterPro"/>
</dbReference>
<keyword evidence="1" id="KW-0175">Coiled coil</keyword>
<evidence type="ECO:0000256" key="2">
    <source>
        <dbReference type="SAM" id="MobiDB-lite"/>
    </source>
</evidence>
<feature type="coiled-coil region" evidence="1">
    <location>
        <begin position="241"/>
        <end position="290"/>
    </location>
</feature>
<dbReference type="InterPro" id="IPR052976">
    <property type="entry name" value="Scoloptoxin-like"/>
</dbReference>
<accession>A0A8S1DHC0</accession>
<dbReference type="PANTHER" id="PTHR22933:SF18">
    <property type="match status" value="1"/>
</dbReference>
<evidence type="ECO:0000256" key="1">
    <source>
        <dbReference type="SAM" id="Coils"/>
    </source>
</evidence>
<evidence type="ECO:0000313" key="5">
    <source>
        <dbReference type="EMBL" id="CAB3380429.1"/>
    </source>
</evidence>
<dbReference type="SMART" id="SM00494">
    <property type="entry name" value="ChtBD2"/>
    <property type="match status" value="1"/>
</dbReference>
<feature type="signal peptide" evidence="3">
    <location>
        <begin position="1"/>
        <end position="24"/>
    </location>
</feature>